<evidence type="ECO:0000313" key="3">
    <source>
        <dbReference type="Proteomes" id="UP000006512"/>
    </source>
</evidence>
<dbReference type="PIRSF" id="PIRSF000887">
    <property type="entry name" value="Pesterase_MJ0037"/>
    <property type="match status" value="1"/>
</dbReference>
<sequence length="235" mass="25862">MASWLEVAFAGHYVVLDAELGLYWAEKETLAVSDLHLEKSTFLAQFGSAIPAYDSHDTLVRLERLIARYQPKVLILLGDTFHDKAAWARLEDRTRKQLLELCGSVEHCCFVEGNHDVGVTVDPSLCFADDYVVDNVLFSHEPAVSDLPQVIGHFHPKLRTSLHGHRLSGKCFAMNERLLIMPAFGSFTGGLELTHAAFTDLAKGDPLKPYLVYGKTVAAVPLIRPLAPPAGRGLG</sequence>
<proteinExistence type="predicted"/>
<organism evidence="2 3">
    <name type="scientific">Asticcacaulis biprosthecium C19</name>
    <dbReference type="NCBI Taxonomy" id="715226"/>
    <lineage>
        <taxon>Bacteria</taxon>
        <taxon>Pseudomonadati</taxon>
        <taxon>Pseudomonadota</taxon>
        <taxon>Alphaproteobacteria</taxon>
        <taxon>Caulobacterales</taxon>
        <taxon>Caulobacteraceae</taxon>
        <taxon>Asticcacaulis</taxon>
    </lineage>
</organism>
<dbReference type="SUPFAM" id="SSF56300">
    <property type="entry name" value="Metallo-dependent phosphatases"/>
    <property type="match status" value="1"/>
</dbReference>
<dbReference type="OrthoDB" id="9795838at2"/>
<accession>F4QPG4</accession>
<evidence type="ECO:0000313" key="2">
    <source>
        <dbReference type="EMBL" id="EGF91222.1"/>
    </source>
</evidence>
<protein>
    <submittedName>
        <fullName evidence="2">Metallophosphoesterase</fullName>
    </submittedName>
</protein>
<dbReference type="AlphaFoldDB" id="F4QPG4"/>
<gene>
    <name evidence="2" type="ORF">ABI_26370</name>
</gene>
<name>F4QPG4_9CAUL</name>
<dbReference type="InterPro" id="IPR029052">
    <property type="entry name" value="Metallo-depent_PP-like"/>
</dbReference>
<dbReference type="eggNOG" id="COG1407">
    <property type="taxonomic scope" value="Bacteria"/>
</dbReference>
<reference evidence="3" key="1">
    <citation type="submission" date="2011-03" db="EMBL/GenBank/DDBJ databases">
        <title>Draft genome sequence of Brevundimonas diminuta.</title>
        <authorList>
            <person name="Brown P.J.B."/>
            <person name="Buechlein A."/>
            <person name="Hemmerich C."/>
            <person name="Brun Y.V."/>
        </authorList>
    </citation>
    <scope>NUCLEOTIDE SEQUENCE [LARGE SCALE GENOMIC DNA]</scope>
    <source>
        <strain evidence="3">C19</strain>
    </source>
</reference>
<dbReference type="InterPro" id="IPR004843">
    <property type="entry name" value="Calcineurin-like_PHP"/>
</dbReference>
<dbReference type="Proteomes" id="UP000006512">
    <property type="component" value="Unassembled WGS sequence"/>
</dbReference>
<feature type="domain" description="Calcineurin-like phosphoesterase" evidence="1">
    <location>
        <begin position="30"/>
        <end position="142"/>
    </location>
</feature>
<dbReference type="HOGENOM" id="CLU_075478_2_0_5"/>
<dbReference type="InterPro" id="IPR026336">
    <property type="entry name" value="PdeM-like"/>
</dbReference>
<dbReference type="PANTHER" id="PTHR39323">
    <property type="entry name" value="BLR1149 PROTEIN"/>
    <property type="match status" value="1"/>
</dbReference>
<dbReference type="EMBL" id="GL883078">
    <property type="protein sequence ID" value="EGF91222.1"/>
    <property type="molecule type" value="Genomic_DNA"/>
</dbReference>
<dbReference type="GO" id="GO:0016787">
    <property type="term" value="F:hydrolase activity"/>
    <property type="evidence" value="ECO:0007669"/>
    <property type="project" value="InterPro"/>
</dbReference>
<keyword evidence="3" id="KW-1185">Reference proteome</keyword>
<dbReference type="PANTHER" id="PTHR39323:SF1">
    <property type="entry name" value="BLR1149 PROTEIN"/>
    <property type="match status" value="1"/>
</dbReference>
<evidence type="ECO:0000259" key="1">
    <source>
        <dbReference type="Pfam" id="PF00149"/>
    </source>
</evidence>
<dbReference type="Gene3D" id="3.60.21.10">
    <property type="match status" value="1"/>
</dbReference>
<dbReference type="RefSeq" id="WP_006273418.1">
    <property type="nucleotide sequence ID" value="NZ_GL883078.1"/>
</dbReference>
<dbReference type="Pfam" id="PF00149">
    <property type="entry name" value="Metallophos"/>
    <property type="match status" value="1"/>
</dbReference>
<dbReference type="NCBIfam" id="TIGR04123">
    <property type="entry name" value="P_estr_lig_assc"/>
    <property type="match status" value="1"/>
</dbReference>
<dbReference type="STRING" id="715226.ABI_26370"/>
<dbReference type="InterPro" id="IPR024173">
    <property type="entry name" value="Pesterase_MJ0037-like"/>
</dbReference>